<sequence length="452" mass="53767">MLYIIFCITNFIYIYINYMKISITKPNKLILKILVIFSILIIYYIFKKRIDITLMFLFYDIYALFGLYRHFEPSYCSNMKFGFTPVMPLNYYADFNNTIFPRIPNGDNTINREKIIKICDRNLEWLQQNGKIYEKAKQIEVFHIDQPDFKQKVMHYIKNDYPFVMRGVDLKCFETMQFDNLMKIAGNNKVYMSPSTEESCPDNVFTELKNIIENKCYITNSTNLFYYHKDLLPDSDMDIIKNIIDGYMSNDSKQLFLGVVKGNGTALHAAYTNNFYLMIQGEKKWTFFNPNQLAFLYPSFQKKGIYMASESRLLNVDTYELLEKFPLIKYAERYEIELKERDILYNPMSWFHSVYNKTDISVACSTRWSKSFSIPDNRMLRYGHMINPELRSYVKDIFINTGVLGISHIDEHKHMIGEKDPDAVPYWDKYTNDSHKLCKDEDCSPHWHKNKR</sequence>
<dbReference type="InterPro" id="IPR041667">
    <property type="entry name" value="Cupin_8"/>
</dbReference>
<dbReference type="PROSITE" id="PS51184">
    <property type="entry name" value="JMJC"/>
    <property type="match status" value="1"/>
</dbReference>
<dbReference type="PANTHER" id="PTHR12461">
    <property type="entry name" value="HYPOXIA-INDUCIBLE FACTOR 1 ALPHA INHIBITOR-RELATED"/>
    <property type="match status" value="1"/>
</dbReference>
<evidence type="ECO:0000313" key="3">
    <source>
        <dbReference type="EMBL" id="QHU04130.1"/>
    </source>
</evidence>
<keyword evidence="1" id="KW-0812">Transmembrane</keyword>
<feature type="transmembrane region" description="Helical" evidence="1">
    <location>
        <begin position="52"/>
        <end position="71"/>
    </location>
</feature>
<proteinExistence type="predicted"/>
<reference evidence="3" key="1">
    <citation type="journal article" date="2020" name="Nature">
        <title>Giant virus diversity and host interactions through global metagenomics.</title>
        <authorList>
            <person name="Schulz F."/>
            <person name="Roux S."/>
            <person name="Paez-Espino D."/>
            <person name="Jungbluth S."/>
            <person name="Walsh D.A."/>
            <person name="Denef V.J."/>
            <person name="McMahon K.D."/>
            <person name="Konstantinidis K.T."/>
            <person name="Eloe-Fadrosh E.A."/>
            <person name="Kyrpides N.C."/>
            <person name="Woyke T."/>
        </authorList>
    </citation>
    <scope>NUCLEOTIDE SEQUENCE</scope>
    <source>
        <strain evidence="3">GVMAG-M-3300027708-39</strain>
    </source>
</reference>
<protein>
    <recommendedName>
        <fullName evidence="2">JmjC domain-containing protein</fullName>
    </recommendedName>
</protein>
<keyword evidence="1" id="KW-0472">Membrane</keyword>
<feature type="domain" description="JmjC" evidence="2">
    <location>
        <begin position="221"/>
        <end position="383"/>
    </location>
</feature>
<dbReference type="Pfam" id="PF13621">
    <property type="entry name" value="Cupin_8"/>
    <property type="match status" value="1"/>
</dbReference>
<dbReference type="SUPFAM" id="SSF51197">
    <property type="entry name" value="Clavaminate synthase-like"/>
    <property type="match status" value="1"/>
</dbReference>
<dbReference type="AlphaFoldDB" id="A0A6C0JH01"/>
<dbReference type="Gene3D" id="2.60.120.650">
    <property type="entry name" value="Cupin"/>
    <property type="match status" value="1"/>
</dbReference>
<accession>A0A6C0JH01</accession>
<organism evidence="3">
    <name type="scientific">viral metagenome</name>
    <dbReference type="NCBI Taxonomy" id="1070528"/>
    <lineage>
        <taxon>unclassified sequences</taxon>
        <taxon>metagenomes</taxon>
        <taxon>organismal metagenomes</taxon>
    </lineage>
</organism>
<feature type="transmembrane region" description="Helical" evidence="1">
    <location>
        <begin position="29"/>
        <end position="46"/>
    </location>
</feature>
<name>A0A6C0JH01_9ZZZZ</name>
<dbReference type="PANTHER" id="PTHR12461:SF105">
    <property type="entry name" value="HYPOXIA-INDUCIBLE FACTOR 1-ALPHA INHIBITOR"/>
    <property type="match status" value="1"/>
</dbReference>
<evidence type="ECO:0000256" key="1">
    <source>
        <dbReference type="SAM" id="Phobius"/>
    </source>
</evidence>
<evidence type="ECO:0000259" key="2">
    <source>
        <dbReference type="PROSITE" id="PS51184"/>
    </source>
</evidence>
<dbReference type="InterPro" id="IPR003347">
    <property type="entry name" value="JmjC_dom"/>
</dbReference>
<dbReference type="EMBL" id="MN740394">
    <property type="protein sequence ID" value="QHU04130.1"/>
    <property type="molecule type" value="Genomic_DNA"/>
</dbReference>
<keyword evidence="1" id="KW-1133">Transmembrane helix</keyword>